<evidence type="ECO:0000256" key="6">
    <source>
        <dbReference type="SAM" id="Phobius"/>
    </source>
</evidence>
<protein>
    <submittedName>
        <fullName evidence="7">LysE family translocator</fullName>
    </submittedName>
</protein>
<evidence type="ECO:0000256" key="5">
    <source>
        <dbReference type="ARBA" id="ARBA00023136"/>
    </source>
</evidence>
<evidence type="ECO:0000256" key="3">
    <source>
        <dbReference type="ARBA" id="ARBA00022692"/>
    </source>
</evidence>
<keyword evidence="3 6" id="KW-0812">Transmembrane</keyword>
<dbReference type="Proteomes" id="UP000283458">
    <property type="component" value="Unassembled WGS sequence"/>
</dbReference>
<evidence type="ECO:0000256" key="1">
    <source>
        <dbReference type="ARBA" id="ARBA00004651"/>
    </source>
</evidence>
<dbReference type="GO" id="GO:0005886">
    <property type="term" value="C:plasma membrane"/>
    <property type="evidence" value="ECO:0007669"/>
    <property type="project" value="UniProtKB-SubCell"/>
</dbReference>
<comment type="caution">
    <text evidence="7">The sequence shown here is derived from an EMBL/GenBank/DDBJ whole genome shotgun (WGS) entry which is preliminary data.</text>
</comment>
<dbReference type="InterPro" id="IPR001123">
    <property type="entry name" value="LeuE-type"/>
</dbReference>
<dbReference type="PANTHER" id="PTHR30086">
    <property type="entry name" value="ARGININE EXPORTER PROTEIN ARGO"/>
    <property type="match status" value="1"/>
</dbReference>
<evidence type="ECO:0000313" key="8">
    <source>
        <dbReference type="Proteomes" id="UP000283458"/>
    </source>
</evidence>
<name>A0A418VNC2_9PROT</name>
<keyword evidence="2" id="KW-1003">Cell membrane</keyword>
<keyword evidence="8" id="KW-1185">Reference proteome</keyword>
<gene>
    <name evidence="7" type="ORF">D3877_26945</name>
</gene>
<dbReference type="RefSeq" id="WP_119834060.1">
    <property type="nucleotide sequence ID" value="NZ_QYUL01000005.1"/>
</dbReference>
<dbReference type="OrthoDB" id="7346064at2"/>
<evidence type="ECO:0000313" key="7">
    <source>
        <dbReference type="EMBL" id="RJF77619.1"/>
    </source>
</evidence>
<evidence type="ECO:0000256" key="4">
    <source>
        <dbReference type="ARBA" id="ARBA00022989"/>
    </source>
</evidence>
<accession>A0A418VNC2</accession>
<proteinExistence type="predicted"/>
<keyword evidence="5 6" id="KW-0472">Membrane</keyword>
<dbReference type="GO" id="GO:0015171">
    <property type="term" value="F:amino acid transmembrane transporter activity"/>
    <property type="evidence" value="ECO:0007669"/>
    <property type="project" value="TreeGrafter"/>
</dbReference>
<reference evidence="7 8" key="1">
    <citation type="submission" date="2018-09" db="EMBL/GenBank/DDBJ databases">
        <authorList>
            <person name="Zhu H."/>
        </authorList>
    </citation>
    <scope>NUCLEOTIDE SEQUENCE [LARGE SCALE GENOMIC DNA]</scope>
    <source>
        <strain evidence="7 8">K2W22B-5</strain>
    </source>
</reference>
<feature type="transmembrane region" description="Helical" evidence="6">
    <location>
        <begin position="148"/>
        <end position="174"/>
    </location>
</feature>
<dbReference type="Pfam" id="PF01810">
    <property type="entry name" value="LysE"/>
    <property type="match status" value="1"/>
</dbReference>
<sequence>MDPVVALLGILGGLAVGVVSPGPSFLMIARSSVSVSRQAGLAASVGMGLGGVLFAGLALFGLHSLLTQFAWLYAGLKIVGGLYLLWMAYRLWRGASVPLTVTADGPTAPTGLWRAFTLGFVTQISNPKTAVVYGSIFAALLPAEPSTWLLLALPPSVFVVEAGWYAIVAVAFSAEQPRAAYLRSKCWVDRVAAAAMGGLGLRLVADAAPQG</sequence>
<feature type="transmembrane region" description="Helical" evidence="6">
    <location>
        <begin position="69"/>
        <end position="89"/>
    </location>
</feature>
<dbReference type="PANTHER" id="PTHR30086:SF20">
    <property type="entry name" value="ARGININE EXPORTER PROTEIN ARGO-RELATED"/>
    <property type="match status" value="1"/>
</dbReference>
<dbReference type="AlphaFoldDB" id="A0A418VNC2"/>
<comment type="subcellular location">
    <subcellularLocation>
        <location evidence="1">Cell membrane</location>
        <topology evidence="1">Multi-pass membrane protein</topology>
    </subcellularLocation>
</comment>
<keyword evidence="4 6" id="KW-1133">Transmembrane helix</keyword>
<evidence type="ECO:0000256" key="2">
    <source>
        <dbReference type="ARBA" id="ARBA00022475"/>
    </source>
</evidence>
<dbReference type="EMBL" id="QYUL01000005">
    <property type="protein sequence ID" value="RJF77619.1"/>
    <property type="molecule type" value="Genomic_DNA"/>
</dbReference>
<feature type="transmembrane region" description="Helical" evidence="6">
    <location>
        <begin position="41"/>
        <end position="62"/>
    </location>
</feature>
<organism evidence="7 8">
    <name type="scientific">Azospirillum cavernae</name>
    <dbReference type="NCBI Taxonomy" id="2320860"/>
    <lineage>
        <taxon>Bacteria</taxon>
        <taxon>Pseudomonadati</taxon>
        <taxon>Pseudomonadota</taxon>
        <taxon>Alphaproteobacteria</taxon>
        <taxon>Rhodospirillales</taxon>
        <taxon>Azospirillaceae</taxon>
        <taxon>Azospirillum</taxon>
    </lineage>
</organism>